<dbReference type="Pfam" id="PF08818">
    <property type="entry name" value="DUF1801"/>
    <property type="match status" value="1"/>
</dbReference>
<proteinExistence type="predicted"/>
<keyword evidence="3" id="KW-1185">Reference proteome</keyword>
<dbReference type="EMBL" id="JAULRT010000027">
    <property type="protein sequence ID" value="MDO3380602.1"/>
    <property type="molecule type" value="Genomic_DNA"/>
</dbReference>
<protein>
    <submittedName>
        <fullName evidence="2">DUF1801 domain-containing protein</fullName>
    </submittedName>
</protein>
<organism evidence="2 3">
    <name type="scientific">Gilvimarinus algae</name>
    <dbReference type="NCBI Taxonomy" id="3058037"/>
    <lineage>
        <taxon>Bacteria</taxon>
        <taxon>Pseudomonadati</taxon>
        <taxon>Pseudomonadota</taxon>
        <taxon>Gammaproteobacteria</taxon>
        <taxon>Cellvibrionales</taxon>
        <taxon>Cellvibrionaceae</taxon>
        <taxon>Gilvimarinus</taxon>
    </lineage>
</organism>
<dbReference type="InterPro" id="IPR014922">
    <property type="entry name" value="YdhG-like"/>
</dbReference>
<comment type="caution">
    <text evidence="2">The sequence shown here is derived from an EMBL/GenBank/DDBJ whole genome shotgun (WGS) entry which is preliminary data.</text>
</comment>
<dbReference type="SUPFAM" id="SSF159888">
    <property type="entry name" value="YdhG-like"/>
    <property type="match status" value="1"/>
</dbReference>
<feature type="domain" description="YdhG-like" evidence="1">
    <location>
        <begin position="20"/>
        <end position="111"/>
    </location>
</feature>
<reference evidence="2" key="1">
    <citation type="submission" date="2023-07" db="EMBL/GenBank/DDBJ databases">
        <title>Gilvimarinus algae sp. nov., isolated from the surface of Kelp.</title>
        <authorList>
            <person name="Sun Y.Y."/>
            <person name="Gong Y."/>
            <person name="Du Z.J."/>
        </authorList>
    </citation>
    <scope>NUCLEOTIDE SEQUENCE</scope>
    <source>
        <strain evidence="2">SDUM040014</strain>
    </source>
</reference>
<dbReference type="Proteomes" id="UP001168380">
    <property type="component" value="Unassembled WGS sequence"/>
</dbReference>
<evidence type="ECO:0000313" key="2">
    <source>
        <dbReference type="EMBL" id="MDO3380602.1"/>
    </source>
</evidence>
<evidence type="ECO:0000313" key="3">
    <source>
        <dbReference type="Proteomes" id="UP001168380"/>
    </source>
</evidence>
<evidence type="ECO:0000259" key="1">
    <source>
        <dbReference type="Pfam" id="PF08818"/>
    </source>
</evidence>
<dbReference type="RefSeq" id="WP_302710726.1">
    <property type="nucleotide sequence ID" value="NZ_JAULRT010000027.1"/>
</dbReference>
<accession>A0ABT8T8Z1</accession>
<gene>
    <name evidence="2" type="ORF">QWI16_00370</name>
</gene>
<sequence length="122" mass="13953">MTSKPKAVKEYLSSKPREVQQRLEELRSYLQLADPKAKEELKWGKPAFTNNGILYVYAGLKKHISLHPTPSVIAAFHEDLKGYTCSENTIQFPLDKPIPKALVIKLAKFRVFEKLEKGIGWK</sequence>
<name>A0ABT8T8Z1_9GAMM</name>
<dbReference type="Gene3D" id="3.90.1150.200">
    <property type="match status" value="1"/>
</dbReference>